<dbReference type="InterPro" id="IPR013216">
    <property type="entry name" value="Methyltransf_11"/>
</dbReference>
<proteinExistence type="predicted"/>
<sequence length="231" mass="26287">MINNENSNAKGIDYTRLYEYRFLDIPQSSRNGVWGEIAPWIFRQMGSPNHLLDPAAGRGEFIKAAPAPHRTAIDQVNQQSEGWGEIDFVLGDALNLDLPAKSFDGIFVSNFLEHLATQNEVADFLHRMFQLLSPGGSIAIMGPNFRYCTKEYFDFADHTLPLTHRSVEEHLAAAKFEIVRVIPKFLPFSFKSHTPRSPFLVKNYLRFSPAWKFLGKQFLVIATRPRSVNSQ</sequence>
<organism evidence="2">
    <name type="scientific">freshwater metagenome</name>
    <dbReference type="NCBI Taxonomy" id="449393"/>
    <lineage>
        <taxon>unclassified sequences</taxon>
        <taxon>metagenomes</taxon>
        <taxon>ecological metagenomes</taxon>
    </lineage>
</organism>
<dbReference type="EMBL" id="CAFBOF010000062">
    <property type="protein sequence ID" value="CAB4988630.1"/>
    <property type="molecule type" value="Genomic_DNA"/>
</dbReference>
<dbReference type="AlphaFoldDB" id="A0A6J7N5C4"/>
<evidence type="ECO:0000313" key="2">
    <source>
        <dbReference type="EMBL" id="CAB4988630.1"/>
    </source>
</evidence>
<dbReference type="CDD" id="cd02440">
    <property type="entry name" value="AdoMet_MTases"/>
    <property type="match status" value="1"/>
</dbReference>
<gene>
    <name evidence="2" type="ORF">UFOPK3897_01596</name>
</gene>
<reference evidence="2" key="1">
    <citation type="submission" date="2020-05" db="EMBL/GenBank/DDBJ databases">
        <authorList>
            <person name="Chiriac C."/>
            <person name="Salcher M."/>
            <person name="Ghai R."/>
            <person name="Kavagutti S V."/>
        </authorList>
    </citation>
    <scope>NUCLEOTIDE SEQUENCE</scope>
</reference>
<name>A0A6J7N5C4_9ZZZZ</name>
<feature type="domain" description="Methyltransferase type 11" evidence="1">
    <location>
        <begin position="70"/>
        <end position="140"/>
    </location>
</feature>
<dbReference type="Pfam" id="PF08241">
    <property type="entry name" value="Methyltransf_11"/>
    <property type="match status" value="1"/>
</dbReference>
<dbReference type="PRINTS" id="PR00507">
    <property type="entry name" value="N12N6MTFRASE"/>
</dbReference>
<evidence type="ECO:0000259" key="1">
    <source>
        <dbReference type="Pfam" id="PF08241"/>
    </source>
</evidence>
<dbReference type="GO" id="GO:0008757">
    <property type="term" value="F:S-adenosylmethionine-dependent methyltransferase activity"/>
    <property type="evidence" value="ECO:0007669"/>
    <property type="project" value="InterPro"/>
</dbReference>
<dbReference type="InterPro" id="IPR029063">
    <property type="entry name" value="SAM-dependent_MTases_sf"/>
</dbReference>
<accession>A0A6J7N5C4</accession>
<dbReference type="Gene3D" id="3.40.50.150">
    <property type="entry name" value="Vaccinia Virus protein VP39"/>
    <property type="match status" value="1"/>
</dbReference>
<dbReference type="SUPFAM" id="SSF53335">
    <property type="entry name" value="S-adenosyl-L-methionine-dependent methyltransferases"/>
    <property type="match status" value="1"/>
</dbReference>
<protein>
    <submittedName>
        <fullName evidence="2">Unannotated protein</fullName>
    </submittedName>
</protein>